<dbReference type="Gene3D" id="2.40.320.10">
    <property type="entry name" value="Hypothetical Protein Pfu-838710-001"/>
    <property type="match status" value="1"/>
</dbReference>
<evidence type="ECO:0000313" key="4">
    <source>
        <dbReference type="Proteomes" id="UP000278962"/>
    </source>
</evidence>
<feature type="domain" description="CYTH" evidence="2">
    <location>
        <begin position="1"/>
        <end position="148"/>
    </location>
</feature>
<dbReference type="Proteomes" id="UP000278962">
    <property type="component" value="Unassembled WGS sequence"/>
</dbReference>
<dbReference type="OrthoDB" id="9805588at2"/>
<dbReference type="PANTHER" id="PTHR40114">
    <property type="entry name" value="SLR0698 PROTEIN"/>
    <property type="match status" value="1"/>
</dbReference>
<accession>A0A660LG04</accession>
<organism evidence="3 4">
    <name type="scientific">Solirubrobacter pauli</name>
    <dbReference type="NCBI Taxonomy" id="166793"/>
    <lineage>
        <taxon>Bacteria</taxon>
        <taxon>Bacillati</taxon>
        <taxon>Actinomycetota</taxon>
        <taxon>Thermoleophilia</taxon>
        <taxon>Solirubrobacterales</taxon>
        <taxon>Solirubrobacteraceae</taxon>
        <taxon>Solirubrobacter</taxon>
    </lineage>
</organism>
<dbReference type="AlphaFoldDB" id="A0A660LG04"/>
<dbReference type="PANTHER" id="PTHR40114:SF1">
    <property type="entry name" value="SLR0698 PROTEIN"/>
    <property type="match status" value="1"/>
</dbReference>
<keyword evidence="4" id="KW-1185">Reference proteome</keyword>
<evidence type="ECO:0000259" key="2">
    <source>
        <dbReference type="SMART" id="SM01118"/>
    </source>
</evidence>
<dbReference type="RefSeq" id="WP_121250941.1">
    <property type="nucleotide sequence ID" value="NZ_RBIL01000001.1"/>
</dbReference>
<dbReference type="InterPro" id="IPR033469">
    <property type="entry name" value="CYTH-like_dom_sf"/>
</dbReference>
<evidence type="ECO:0000313" key="3">
    <source>
        <dbReference type="EMBL" id="RKQ93115.1"/>
    </source>
</evidence>
<evidence type="ECO:0000256" key="1">
    <source>
        <dbReference type="PIRSR" id="PIRSR016487-1"/>
    </source>
</evidence>
<sequence>MEIERKWVLDSPPAGLEQHRSQRFEQGYLAVDPAGAEVRVRRKDGATAVMTVKVGAGLVRGEEEWEIANFDALWPLTEGRRVLKTRYFVPLGDLTVELDVYAGDLDGLVTAEVEFPDEASARAFVAPAWLGRDVTEDKRYGNRVLAVEGIPS</sequence>
<dbReference type="InterPro" id="IPR023577">
    <property type="entry name" value="CYTH_domain"/>
</dbReference>
<gene>
    <name evidence="3" type="ORF">C8N24_2975</name>
</gene>
<dbReference type="CDD" id="cd07761">
    <property type="entry name" value="CYTH-like_CthTTM-like"/>
    <property type="match status" value="1"/>
</dbReference>
<dbReference type="SUPFAM" id="SSF55154">
    <property type="entry name" value="CYTH-like phosphatases"/>
    <property type="match status" value="1"/>
</dbReference>
<comment type="caution">
    <text evidence="3">The sequence shown here is derived from an EMBL/GenBank/DDBJ whole genome shotgun (WGS) entry which is preliminary data.</text>
</comment>
<dbReference type="SMART" id="SM01118">
    <property type="entry name" value="CYTH"/>
    <property type="match status" value="1"/>
</dbReference>
<feature type="active site" description="Proton acceptor" evidence="1">
    <location>
        <position position="28"/>
    </location>
</feature>
<dbReference type="PIRSF" id="PIRSF016487">
    <property type="entry name" value="CYTH_UCP016487"/>
    <property type="match status" value="1"/>
</dbReference>
<name>A0A660LG04_9ACTN</name>
<dbReference type="InterPro" id="IPR012042">
    <property type="entry name" value="NeuTTM/CthTTM-like"/>
</dbReference>
<protein>
    <submittedName>
        <fullName evidence="3">Adenylate cyclase</fullName>
    </submittedName>
</protein>
<proteinExistence type="predicted"/>
<dbReference type="Pfam" id="PF01928">
    <property type="entry name" value="CYTH"/>
    <property type="match status" value="1"/>
</dbReference>
<reference evidence="3 4" key="1">
    <citation type="submission" date="2018-10" db="EMBL/GenBank/DDBJ databases">
        <title>Genomic Encyclopedia of Archaeal and Bacterial Type Strains, Phase II (KMG-II): from individual species to whole genera.</title>
        <authorList>
            <person name="Goeker M."/>
        </authorList>
    </citation>
    <scope>NUCLEOTIDE SEQUENCE [LARGE SCALE GENOMIC DNA]</scope>
    <source>
        <strain evidence="3 4">DSM 14954</strain>
    </source>
</reference>
<dbReference type="EMBL" id="RBIL01000001">
    <property type="protein sequence ID" value="RKQ93115.1"/>
    <property type="molecule type" value="Genomic_DNA"/>
</dbReference>